<dbReference type="Gene3D" id="3.30.160.20">
    <property type="match status" value="1"/>
</dbReference>
<reference evidence="3" key="1">
    <citation type="submission" date="2021-02" db="EMBL/GenBank/DDBJ databases">
        <authorList>
            <person name="Nowell W R."/>
        </authorList>
    </citation>
    <scope>NUCLEOTIDE SEQUENCE</scope>
    <source>
        <strain evidence="3">Ploen Becks lab</strain>
    </source>
</reference>
<dbReference type="CDD" id="cd00048">
    <property type="entry name" value="DSRM_SF"/>
    <property type="match status" value="1"/>
</dbReference>
<name>A0A814MR33_9BILA</name>
<keyword evidence="4" id="KW-1185">Reference proteome</keyword>
<gene>
    <name evidence="3" type="ORF">OXX778_LOCUS20275</name>
</gene>
<feature type="non-terminal residue" evidence="3">
    <location>
        <position position="1"/>
    </location>
</feature>
<dbReference type="Proteomes" id="UP000663879">
    <property type="component" value="Unassembled WGS sequence"/>
</dbReference>
<evidence type="ECO:0000313" key="3">
    <source>
        <dbReference type="EMBL" id="CAF1082843.1"/>
    </source>
</evidence>
<comment type="caution">
    <text evidence="3">The sequence shown here is derived from an EMBL/GenBank/DDBJ whole genome shotgun (WGS) entry which is preliminary data.</text>
</comment>
<dbReference type="PROSITE" id="PS50137">
    <property type="entry name" value="DS_RBD"/>
    <property type="match status" value="1"/>
</dbReference>
<dbReference type="EMBL" id="CAJNOC010006668">
    <property type="protein sequence ID" value="CAF1082843.1"/>
    <property type="molecule type" value="Genomic_DNA"/>
</dbReference>
<organism evidence="3 4">
    <name type="scientific">Brachionus calyciflorus</name>
    <dbReference type="NCBI Taxonomy" id="104777"/>
    <lineage>
        <taxon>Eukaryota</taxon>
        <taxon>Metazoa</taxon>
        <taxon>Spiralia</taxon>
        <taxon>Gnathifera</taxon>
        <taxon>Rotifera</taxon>
        <taxon>Eurotatoria</taxon>
        <taxon>Monogononta</taxon>
        <taxon>Pseudotrocha</taxon>
        <taxon>Ploima</taxon>
        <taxon>Brachionidae</taxon>
        <taxon>Brachionus</taxon>
    </lineage>
</organism>
<accession>A0A814MR33</accession>
<proteinExistence type="predicted"/>
<dbReference type="GO" id="GO:0003723">
    <property type="term" value="F:RNA binding"/>
    <property type="evidence" value="ECO:0007669"/>
    <property type="project" value="UniProtKB-UniRule"/>
</dbReference>
<dbReference type="InterPro" id="IPR014720">
    <property type="entry name" value="dsRBD_dom"/>
</dbReference>
<protein>
    <recommendedName>
        <fullName evidence="2">DRBM domain-containing protein</fullName>
    </recommendedName>
</protein>
<sequence>NDLALSEEHAEEIGRKFKDLKTADNLNELINKKYHELVEQLSGDNEFNPEKFLNVYSGIVQSKGIDIYPTQLADQLNTMNQNDKRSSKKYNSSCQKKQKVATFPVYFDGCQPDLILNQFHRNFKFVFKMDTNVSNKHKCTATIKIKDKKTGKINVHNFQGEGLSKKDARNDCANKALTTFYPNSYQLPKKKIENEEPKLETDPRIKNLNRINELRLRISKLVTSKTILVKAPYQILQELSSKISKTAKLIEDRNKILEKRFIFEIENLKDESIVSLDDNVPSTKKAYGYGEYR</sequence>
<dbReference type="AlphaFoldDB" id="A0A814MR33"/>
<evidence type="ECO:0000259" key="2">
    <source>
        <dbReference type="PROSITE" id="PS50137"/>
    </source>
</evidence>
<evidence type="ECO:0000313" key="4">
    <source>
        <dbReference type="Proteomes" id="UP000663879"/>
    </source>
</evidence>
<dbReference type="OrthoDB" id="10175023at2759"/>
<feature type="domain" description="DRBM" evidence="2">
    <location>
        <begin position="122"/>
        <end position="182"/>
    </location>
</feature>
<evidence type="ECO:0000256" key="1">
    <source>
        <dbReference type="PROSITE-ProRule" id="PRU00266"/>
    </source>
</evidence>
<keyword evidence="1" id="KW-0694">RNA-binding</keyword>